<feature type="compositionally biased region" description="Acidic residues" evidence="4">
    <location>
        <begin position="1051"/>
        <end position="1062"/>
    </location>
</feature>
<evidence type="ECO:0000259" key="5">
    <source>
        <dbReference type="PROSITE" id="PS50090"/>
    </source>
</evidence>
<feature type="compositionally biased region" description="Basic and acidic residues" evidence="4">
    <location>
        <begin position="1491"/>
        <end position="1505"/>
    </location>
</feature>
<feature type="region of interest" description="Disordered" evidence="4">
    <location>
        <begin position="491"/>
        <end position="510"/>
    </location>
</feature>
<keyword evidence="1" id="KW-0479">Metal-binding</keyword>
<dbReference type="CDD" id="cd00167">
    <property type="entry name" value="SANT"/>
    <property type="match status" value="1"/>
</dbReference>
<feature type="region of interest" description="Disordered" evidence="4">
    <location>
        <begin position="117"/>
        <end position="139"/>
    </location>
</feature>
<feature type="compositionally biased region" description="Pro residues" evidence="4">
    <location>
        <begin position="1424"/>
        <end position="1447"/>
    </location>
</feature>
<feature type="region of interest" description="Disordered" evidence="4">
    <location>
        <begin position="303"/>
        <end position="349"/>
    </location>
</feature>
<dbReference type="PROSITE" id="PS51058">
    <property type="entry name" value="ZF_CXXC"/>
    <property type="match status" value="1"/>
</dbReference>
<proteinExistence type="predicted"/>
<feature type="region of interest" description="Disordered" evidence="4">
    <location>
        <begin position="436"/>
        <end position="473"/>
    </location>
</feature>
<comment type="caution">
    <text evidence="7">The sequence shown here is derived from an EMBL/GenBank/DDBJ whole genome shotgun (WGS) entry which is preliminary data.</text>
</comment>
<accession>A0A8J2T0R0</accession>
<feature type="compositionally biased region" description="Low complexity" evidence="4">
    <location>
        <begin position="1369"/>
        <end position="1379"/>
    </location>
</feature>
<protein>
    <submittedName>
        <fullName evidence="7">Uncharacterized protein</fullName>
    </submittedName>
</protein>
<feature type="region of interest" description="Disordered" evidence="4">
    <location>
        <begin position="1233"/>
        <end position="1256"/>
    </location>
</feature>
<dbReference type="Gene3D" id="1.10.10.60">
    <property type="entry name" value="Homeodomain-like"/>
    <property type="match status" value="1"/>
</dbReference>
<name>A0A8J2T0R0_9STRA</name>
<dbReference type="GO" id="GO:0008270">
    <property type="term" value="F:zinc ion binding"/>
    <property type="evidence" value="ECO:0007669"/>
    <property type="project" value="UniProtKB-KW"/>
</dbReference>
<evidence type="ECO:0000256" key="4">
    <source>
        <dbReference type="SAM" id="MobiDB-lite"/>
    </source>
</evidence>
<evidence type="ECO:0000313" key="8">
    <source>
        <dbReference type="Proteomes" id="UP000789595"/>
    </source>
</evidence>
<dbReference type="InterPro" id="IPR016177">
    <property type="entry name" value="DNA-bd_dom_sf"/>
</dbReference>
<feature type="domain" description="CXXC-type" evidence="6">
    <location>
        <begin position="4"/>
        <end position="53"/>
    </location>
</feature>
<dbReference type="InterPro" id="IPR001005">
    <property type="entry name" value="SANT/Myb"/>
</dbReference>
<dbReference type="SMART" id="SM00717">
    <property type="entry name" value="SANT"/>
    <property type="match status" value="1"/>
</dbReference>
<dbReference type="GO" id="GO:0003677">
    <property type="term" value="F:DNA binding"/>
    <property type="evidence" value="ECO:0007669"/>
    <property type="project" value="InterPro"/>
</dbReference>
<feature type="compositionally biased region" description="Pro residues" evidence="4">
    <location>
        <begin position="1344"/>
        <end position="1356"/>
    </location>
</feature>
<feature type="compositionally biased region" description="Basic and acidic residues" evidence="4">
    <location>
        <begin position="1392"/>
        <end position="1401"/>
    </location>
</feature>
<feature type="domain" description="Myb-like" evidence="5">
    <location>
        <begin position="1214"/>
        <end position="1273"/>
    </location>
</feature>
<feature type="region of interest" description="Disordered" evidence="4">
    <location>
        <begin position="629"/>
        <end position="673"/>
    </location>
</feature>
<feature type="compositionally biased region" description="Acidic residues" evidence="4">
    <location>
        <begin position="315"/>
        <end position="326"/>
    </location>
</feature>
<feature type="compositionally biased region" description="Basic and acidic residues" evidence="4">
    <location>
        <begin position="228"/>
        <end position="253"/>
    </location>
</feature>
<organism evidence="7 8">
    <name type="scientific">Pelagomonas calceolata</name>
    <dbReference type="NCBI Taxonomy" id="35677"/>
    <lineage>
        <taxon>Eukaryota</taxon>
        <taxon>Sar</taxon>
        <taxon>Stramenopiles</taxon>
        <taxon>Ochrophyta</taxon>
        <taxon>Pelagophyceae</taxon>
        <taxon>Pelagomonadales</taxon>
        <taxon>Pelagomonadaceae</taxon>
        <taxon>Pelagomonas</taxon>
    </lineage>
</organism>
<feature type="compositionally biased region" description="Pro residues" evidence="4">
    <location>
        <begin position="172"/>
        <end position="224"/>
    </location>
</feature>
<feature type="compositionally biased region" description="Basic and acidic residues" evidence="4">
    <location>
        <begin position="1173"/>
        <end position="1195"/>
    </location>
</feature>
<evidence type="ECO:0000256" key="2">
    <source>
        <dbReference type="ARBA" id="ARBA00022771"/>
    </source>
</evidence>
<sequence>MAETGARKAHRCGDCAGCRRRNDGGCGRCLMCLKKRHGSDAQGRQSCANHWCSQMRAYDDKGPVQGLAGWSVIAIPRVADGEDYYYLSPEGGRLRSRHEVLIYLKMCPTPPPPPGWNWDAPPLPARPTPAAPRGSAAHKAALVARAPTAPQLEAAKGLYETWAARAAESGSPPAPAPAPAPRAPAPRAPAPRAPAPSAPAPSAPAPRAPPPRSAPAPAMAPAPAPASRDARARARRDDREFDGLNEAIRRSMEEVGAPAPAPPAPRDRSIVGQSLGRDEGGRFRCPAGCPRTFAHAPAAVQHGRSCAAGGPRDADAEDDDDDDEAEAPIAPPAAPRDEETLEPRVDGDWEAAARKLLREVKDAVARKGNTGGPGSASLEQLRPKLTSYGFSNTTDSWRSSYVALSVPAHFPSTGEGQKNKIRSIPNLVRYLTHALGEASEDEEDEDDDDDENDDDEPEAPTAPPAATPAAPTGTARRALVLPRAMDLATLSEGHLREEAKRRKLGPLPSDGKPELLALLRGEVSPGADFLPRLIRTDWRPGEWCLGVWDHDWTRTAEGIPKTWYGLVVKANADGTLVVAFTDDDDQDDVRPGELRALDRSLTGCSKGVRWARARLEEHGTATADALGRIVEPPRRGAAPALTGRRAPAPAPRPAARQPRRAAAPAAAPALTTREPDANGLRFYDANAVRTPNNRALEERKIDELWDKWHRQLKITNQGVVHGHGTVAKVRLIEGRTIVDPTAIYMEGPPPDRDQDGGARSERFLYINERNHLKIGSYAGEPRGAWALSYFVNEARNQEPNAKRTIERALPGTCSALTMLRDVYPGEEICVRYVDESYEQERERLRLERGTQRYRYVYPPKTAGASWNTCVGIEGKSTSAGTYPTEEAAARAIDALLLANDMAAVNFPGEEAATQAAFPQFFAQDEPASSGGDGDAAVEPDAGDEPAPAGSDTDDGPLPAPEESDSDASDADAAARLRAELVAFLPANADFLANIAPFAAARASSLAEFAALPAEALHEVFDAAGWKMLKANALRRALARYRDEHAAPATDAADEDAGDDADDAPPPAPAAAAPAPEPAAPAPPAAPAAPAPPAAPAAAPAPSPEPAAAAPLPEPAAAPAAPEPVAAPSREELSDIDDGTFSHVPSSAAALERAEIEAQAARQVAAAEAQAKAEAARAEAEAKARAEAEARAKAEAESNAALRAKIAELEKVAAAAKMKGKKWEPEEDEALRRAVGESRVGSGPINWKSVFEKLPPPTSLRAESTIRDHWTKLRQRDNAADAVTLDMMRDKAAAARADQPPPPPPNEDPARPPTDPVVPQRAACRVAGCRAADPCRACRDEHLNGPPPPPPSLPPAEGPSSPSVAPPPGAADAPDPEASSDNVPDQMRAAADGFRHEPRRDDTDDDEDIACLASAPAPRDDAPRRAPPAPAPPPEAEAPAAPPVADAPPPKRRKKKQTIGPESPTAAAPPPPAPARPVAAAADESDADDECPWPREGDTVEKRKASVPEDRAYHCYAQLQSLIRLAGDQKDEYEFVLQSDPRPKHIHLKYKLDLAEKGRTWRILTPAPATVSSPKKRPREEGGI</sequence>
<feature type="compositionally biased region" description="Pro residues" evidence="4">
    <location>
        <begin position="1298"/>
        <end position="1315"/>
    </location>
</feature>
<feature type="compositionally biased region" description="Basic and acidic residues" evidence="4">
    <location>
        <begin position="335"/>
        <end position="349"/>
    </location>
</feature>
<feature type="compositionally biased region" description="Low complexity" evidence="4">
    <location>
        <begin position="635"/>
        <end position="672"/>
    </location>
</feature>
<evidence type="ECO:0000313" key="7">
    <source>
        <dbReference type="EMBL" id="CAH0377579.1"/>
    </source>
</evidence>
<feature type="region of interest" description="Disordered" evidence="4">
    <location>
        <begin position="1166"/>
        <end position="1198"/>
    </location>
</feature>
<feature type="region of interest" description="Disordered" evidence="4">
    <location>
        <begin position="1272"/>
        <end position="1322"/>
    </location>
</feature>
<evidence type="ECO:0000256" key="1">
    <source>
        <dbReference type="ARBA" id="ARBA00022723"/>
    </source>
</evidence>
<keyword evidence="8" id="KW-1185">Reference proteome</keyword>
<dbReference type="SUPFAM" id="SSF54171">
    <property type="entry name" value="DNA-binding domain"/>
    <property type="match status" value="1"/>
</dbReference>
<feature type="compositionally biased region" description="Pro residues" evidence="4">
    <location>
        <begin position="1063"/>
        <end position="1104"/>
    </location>
</feature>
<feature type="compositionally biased region" description="Low complexity" evidence="4">
    <location>
        <begin position="1105"/>
        <end position="1127"/>
    </location>
</feature>
<feature type="region of interest" description="Disordered" evidence="4">
    <location>
        <begin position="923"/>
        <end position="970"/>
    </location>
</feature>
<feature type="region of interest" description="Disordered" evidence="4">
    <location>
        <begin position="166"/>
        <end position="287"/>
    </location>
</feature>
<dbReference type="PROSITE" id="PS50090">
    <property type="entry name" value="MYB_LIKE"/>
    <property type="match status" value="1"/>
</dbReference>
<evidence type="ECO:0000256" key="3">
    <source>
        <dbReference type="ARBA" id="ARBA00022833"/>
    </source>
</evidence>
<keyword evidence="3" id="KW-0862">Zinc</keyword>
<evidence type="ECO:0000259" key="6">
    <source>
        <dbReference type="PROSITE" id="PS51058"/>
    </source>
</evidence>
<reference evidence="7" key="1">
    <citation type="submission" date="2021-11" db="EMBL/GenBank/DDBJ databases">
        <authorList>
            <consortium name="Genoscope - CEA"/>
            <person name="William W."/>
        </authorList>
    </citation>
    <scope>NUCLEOTIDE SEQUENCE</scope>
</reference>
<dbReference type="EMBL" id="CAKKNE010000005">
    <property type="protein sequence ID" value="CAH0377579.1"/>
    <property type="molecule type" value="Genomic_DNA"/>
</dbReference>
<feature type="compositionally biased region" description="Pro residues" evidence="4">
    <location>
        <begin position="117"/>
        <end position="130"/>
    </location>
</feature>
<gene>
    <name evidence="7" type="ORF">PECAL_5P21170</name>
</gene>
<feature type="region of interest" description="Disordered" evidence="4">
    <location>
        <begin position="1336"/>
        <end position="1505"/>
    </location>
</feature>
<feature type="compositionally biased region" description="Acidic residues" evidence="4">
    <location>
        <begin position="438"/>
        <end position="458"/>
    </location>
</feature>
<keyword evidence="2" id="KW-0863">Zinc-finger</keyword>
<feature type="region of interest" description="Disordered" evidence="4">
    <location>
        <begin position="1045"/>
        <end position="1147"/>
    </location>
</feature>
<feature type="region of interest" description="Disordered" evidence="4">
    <location>
        <begin position="1564"/>
        <end position="1583"/>
    </location>
</feature>
<dbReference type="Proteomes" id="UP000789595">
    <property type="component" value="Unassembled WGS sequence"/>
</dbReference>
<dbReference type="InterPro" id="IPR002857">
    <property type="entry name" value="Znf_CXXC"/>
</dbReference>
<dbReference type="OrthoDB" id="10265068at2759"/>